<keyword evidence="3" id="KW-1185">Reference proteome</keyword>
<gene>
    <name evidence="2" type="ORF">CB4_00500</name>
</gene>
<dbReference type="PANTHER" id="PTHR38432:SF1">
    <property type="entry name" value="TELA-LIKE PROTEIN SAOUHSC_01408"/>
    <property type="match status" value="1"/>
</dbReference>
<dbReference type="KEGG" id="asoc:CB4_00500"/>
<evidence type="ECO:0000256" key="1">
    <source>
        <dbReference type="ARBA" id="ARBA00005541"/>
    </source>
</evidence>
<organism evidence="2 3">
    <name type="scientific">Aneurinibacillus soli</name>
    <dbReference type="NCBI Taxonomy" id="1500254"/>
    <lineage>
        <taxon>Bacteria</taxon>
        <taxon>Bacillati</taxon>
        <taxon>Bacillota</taxon>
        <taxon>Bacilli</taxon>
        <taxon>Bacillales</taxon>
        <taxon>Paenibacillaceae</taxon>
        <taxon>Aneurinibacillus group</taxon>
        <taxon>Aneurinibacillus</taxon>
    </lineage>
</organism>
<evidence type="ECO:0000313" key="3">
    <source>
        <dbReference type="Proteomes" id="UP000217696"/>
    </source>
</evidence>
<sequence length="320" mass="36390">MREERASIRPGMLKPEQIRQVQELVARIRMENPQALLQFGAGVQGQLARMADQMLGYVRERNTPEQISVLLYDLVSRLEEANPDALLNGARGFWSRLFGTSPSKVVEKKLAHYQRIGSEVEQLADILERLRHQMLRDLTMLDMMYQKYEVQYSEMDVYLAAVRQKRVEVDKQQLPMLERRLASSGDVMDAQAVTDAQSFSDRLATRENDLLVSQTIALQALPQIRLIQENHRILIDKIQSSILLAIPLWKNQMMALLTLCRQQTAQEAAGEALQRAADACKQTTEGLTSIMEEALMLEKDGREARIRAEKKLAGGEPRSS</sequence>
<dbReference type="AlphaFoldDB" id="A0A0U5ARE2"/>
<name>A0A0U5ARE2_9BACL</name>
<reference evidence="2 3" key="1">
    <citation type="submission" date="2015-12" db="EMBL/GenBank/DDBJ databases">
        <title>Genome sequence of Aneurinibacillus soli.</title>
        <authorList>
            <person name="Lee J.S."/>
            <person name="Lee K.C."/>
            <person name="Kim K.K."/>
            <person name="Lee B.W."/>
        </authorList>
    </citation>
    <scope>NUCLEOTIDE SEQUENCE [LARGE SCALE GENOMIC DNA]</scope>
    <source>
        <strain evidence="2 3">CB4</strain>
    </source>
</reference>
<dbReference type="Pfam" id="PF05816">
    <property type="entry name" value="TelA"/>
    <property type="match status" value="1"/>
</dbReference>
<evidence type="ECO:0000313" key="2">
    <source>
        <dbReference type="EMBL" id="BAU26373.1"/>
    </source>
</evidence>
<accession>A0A0U5ARE2</accession>
<protein>
    <submittedName>
        <fullName evidence="2">TelA-like protein</fullName>
    </submittedName>
</protein>
<comment type="similarity">
    <text evidence="1">Belongs to the TelA family.</text>
</comment>
<dbReference type="OrthoDB" id="9768858at2"/>
<dbReference type="RefSeq" id="WP_096463428.1">
    <property type="nucleotide sequence ID" value="NZ_AP017312.1"/>
</dbReference>
<proteinExistence type="inferred from homology"/>
<dbReference type="Proteomes" id="UP000217696">
    <property type="component" value="Chromosome"/>
</dbReference>
<dbReference type="PANTHER" id="PTHR38432">
    <property type="entry name" value="TELA-LIKE PROTEIN SAOUHSC_01408"/>
    <property type="match status" value="1"/>
</dbReference>
<dbReference type="EMBL" id="AP017312">
    <property type="protein sequence ID" value="BAU26373.1"/>
    <property type="molecule type" value="Genomic_DNA"/>
</dbReference>
<dbReference type="InterPro" id="IPR008863">
    <property type="entry name" value="Toxic_anion-R_TelA"/>
</dbReference>